<evidence type="ECO:0000256" key="5">
    <source>
        <dbReference type="SAM" id="MobiDB-lite"/>
    </source>
</evidence>
<comment type="caution">
    <text evidence="6">The sequence shown here is derived from an EMBL/GenBank/DDBJ whole genome shotgun (WGS) entry which is preliminary data.</text>
</comment>
<proteinExistence type="predicted"/>
<comment type="subcellular location">
    <subcellularLocation>
        <location evidence="1">Nucleus</location>
    </subcellularLocation>
</comment>
<name>A0A835EL30_9POAL</name>
<keyword evidence="3" id="KW-0804">Transcription</keyword>
<dbReference type="PANTHER" id="PTHR33124">
    <property type="entry name" value="TRANSCRIPTION FACTOR IBH1-LIKE 1"/>
    <property type="match status" value="1"/>
</dbReference>
<reference evidence="6" key="1">
    <citation type="submission" date="2020-07" db="EMBL/GenBank/DDBJ databases">
        <title>Genome sequence and genetic diversity analysis of an under-domesticated orphan crop, white fonio (Digitaria exilis).</title>
        <authorList>
            <person name="Bennetzen J.L."/>
            <person name="Chen S."/>
            <person name="Ma X."/>
            <person name="Wang X."/>
            <person name="Yssel A.E.J."/>
            <person name="Chaluvadi S.R."/>
            <person name="Johnson M."/>
            <person name="Gangashetty P."/>
            <person name="Hamidou F."/>
            <person name="Sanogo M.D."/>
            <person name="Zwaenepoel A."/>
            <person name="Wallace J."/>
            <person name="Van De Peer Y."/>
            <person name="Van Deynze A."/>
        </authorList>
    </citation>
    <scope>NUCLEOTIDE SEQUENCE</scope>
    <source>
        <tissue evidence="6">Leaves</tissue>
    </source>
</reference>
<feature type="region of interest" description="Disordered" evidence="5">
    <location>
        <begin position="403"/>
        <end position="427"/>
    </location>
</feature>
<evidence type="ECO:0000256" key="2">
    <source>
        <dbReference type="ARBA" id="ARBA00023015"/>
    </source>
</evidence>
<dbReference type="AlphaFoldDB" id="A0A835EL30"/>
<keyword evidence="2" id="KW-0805">Transcription regulation</keyword>
<dbReference type="EMBL" id="JACEFO010001880">
    <property type="protein sequence ID" value="KAF8696990.1"/>
    <property type="molecule type" value="Genomic_DNA"/>
</dbReference>
<evidence type="ECO:0000313" key="7">
    <source>
        <dbReference type="Proteomes" id="UP000636709"/>
    </source>
</evidence>
<dbReference type="Proteomes" id="UP000636709">
    <property type="component" value="Unassembled WGS sequence"/>
</dbReference>
<organism evidence="6 7">
    <name type="scientific">Digitaria exilis</name>
    <dbReference type="NCBI Taxonomy" id="1010633"/>
    <lineage>
        <taxon>Eukaryota</taxon>
        <taxon>Viridiplantae</taxon>
        <taxon>Streptophyta</taxon>
        <taxon>Embryophyta</taxon>
        <taxon>Tracheophyta</taxon>
        <taxon>Spermatophyta</taxon>
        <taxon>Magnoliopsida</taxon>
        <taxon>Liliopsida</taxon>
        <taxon>Poales</taxon>
        <taxon>Poaceae</taxon>
        <taxon>PACMAD clade</taxon>
        <taxon>Panicoideae</taxon>
        <taxon>Panicodae</taxon>
        <taxon>Paniceae</taxon>
        <taxon>Anthephorinae</taxon>
        <taxon>Digitaria</taxon>
    </lineage>
</organism>
<accession>A0A835EL30</accession>
<evidence type="ECO:0000313" key="6">
    <source>
        <dbReference type="EMBL" id="KAF8696990.1"/>
    </source>
</evidence>
<keyword evidence="7" id="KW-1185">Reference proteome</keyword>
<dbReference type="InterPro" id="IPR044660">
    <property type="entry name" value="IBH1-like"/>
</dbReference>
<dbReference type="CDD" id="cd11444">
    <property type="entry name" value="bHLH_AtIBH1_like"/>
    <property type="match status" value="1"/>
</dbReference>
<evidence type="ECO:0000256" key="1">
    <source>
        <dbReference type="ARBA" id="ARBA00004123"/>
    </source>
</evidence>
<evidence type="ECO:0000256" key="3">
    <source>
        <dbReference type="ARBA" id="ARBA00023163"/>
    </source>
</evidence>
<dbReference type="GO" id="GO:0006355">
    <property type="term" value="P:regulation of DNA-templated transcription"/>
    <property type="evidence" value="ECO:0007669"/>
    <property type="project" value="InterPro"/>
</dbReference>
<feature type="compositionally biased region" description="Low complexity" evidence="5">
    <location>
        <begin position="403"/>
        <end position="412"/>
    </location>
</feature>
<protein>
    <submittedName>
        <fullName evidence="6">Uncharacterized protein</fullName>
    </submittedName>
</protein>
<gene>
    <name evidence="6" type="ORF">HU200_036637</name>
</gene>
<dbReference type="GO" id="GO:0005634">
    <property type="term" value="C:nucleus"/>
    <property type="evidence" value="ECO:0007669"/>
    <property type="project" value="UniProtKB-SubCell"/>
</dbReference>
<keyword evidence="4" id="KW-0539">Nucleus</keyword>
<dbReference type="PANTHER" id="PTHR33124:SF105">
    <property type="entry name" value="OS01G0630300 PROTEIN"/>
    <property type="match status" value="1"/>
</dbReference>
<sequence length="507" mass="55091">MAQTNSEAQRCMRHCANATVRKGGTNHVHVVLPFTFTPSSSARHPWTQAPHGACGAWLTVTTPCHPMPVGWWQEIIVLRWARQGVDKCERPSACTWRVNQANVPACASPSAHACSIGPGQGRSFACAGLEGAPRTLTCLDGVANPAGAHVHIHLGMVGRRKRHGKVMRPSLRVDRSNPIAVWFGLFVPIWPRIASGRMHGCRARPHRDHAITWGHMMGETTTTDLAETSNTNTWVGKASLRLSRFCCCPSLAEGTVYLTRRAHMLTRSQSHSPAKRRKAMPPPLASELVTNFPAALPVGGYISRGKQAQKTHQRGGSFSHRQFVIRLGSRSPTPHHACGFVDLSVAILEVDGQDGMERHQQQLVRERGRRIKAAAELGLARSSRGRQWGRALGRRTLVVASEEVTSASSTASKRQTPQKKATSLLDEEEEEVEVVEEKVALLRQLVPGGEDMAVEGLLEETADYIEALKAQVGVMRALACLLAGSGLDALVPEMAAAAGLLTPEKPH</sequence>
<evidence type="ECO:0000256" key="4">
    <source>
        <dbReference type="ARBA" id="ARBA00023242"/>
    </source>
</evidence>
<dbReference type="OrthoDB" id="1363133at2759"/>
<dbReference type="InterPro" id="IPR044549">
    <property type="entry name" value="bHLH_AtIBH1-like"/>
</dbReference>